<protein>
    <submittedName>
        <fullName evidence="6">D-2-hydroxyacid dehydrogenase</fullName>
    </submittedName>
</protein>
<evidence type="ECO:0000313" key="6">
    <source>
        <dbReference type="EMBL" id="MFC3097791.1"/>
    </source>
</evidence>
<dbReference type="PANTHER" id="PTHR43333">
    <property type="entry name" value="2-HACID_DH_C DOMAIN-CONTAINING PROTEIN"/>
    <property type="match status" value="1"/>
</dbReference>
<accession>A0ABV7E736</accession>
<gene>
    <name evidence="6" type="ORF">ACFODU_08250</name>
</gene>
<evidence type="ECO:0000256" key="1">
    <source>
        <dbReference type="ARBA" id="ARBA00023002"/>
    </source>
</evidence>
<evidence type="ECO:0000256" key="2">
    <source>
        <dbReference type="ARBA" id="ARBA00023027"/>
    </source>
</evidence>
<keyword evidence="2" id="KW-0520">NAD</keyword>
<evidence type="ECO:0000313" key="7">
    <source>
        <dbReference type="Proteomes" id="UP001595456"/>
    </source>
</evidence>
<dbReference type="EMBL" id="JBHRST010000010">
    <property type="protein sequence ID" value="MFC3097791.1"/>
    <property type="molecule type" value="Genomic_DNA"/>
</dbReference>
<proteinExistence type="inferred from homology"/>
<dbReference type="RefSeq" id="WP_377922994.1">
    <property type="nucleotide sequence ID" value="NZ_JBHRST010000010.1"/>
</dbReference>
<name>A0ABV7E736_9SPHN</name>
<dbReference type="InterPro" id="IPR006139">
    <property type="entry name" value="D-isomer_2_OHA_DH_cat_dom"/>
</dbReference>
<dbReference type="CDD" id="cd05300">
    <property type="entry name" value="2-Hacid_dh_1"/>
    <property type="match status" value="1"/>
</dbReference>
<comment type="caution">
    <text evidence="6">The sequence shown here is derived from an EMBL/GenBank/DDBJ whole genome shotgun (WGS) entry which is preliminary data.</text>
</comment>
<feature type="domain" description="D-isomer specific 2-hydroxyacid dehydrogenase catalytic" evidence="4">
    <location>
        <begin position="57"/>
        <end position="310"/>
    </location>
</feature>
<evidence type="ECO:0000259" key="4">
    <source>
        <dbReference type="Pfam" id="PF00389"/>
    </source>
</evidence>
<sequence length="316" mass="33940">MEIVTTALITAQARPLLEGRLPPQITPLWWETGEELVALAPQAEIGWFDMFDKSAPLEAIRRARDLKWLNSFFAGVDWLPLDDLKARGVRLTNGSGLNANTVAEFAVMAMLAFARGHADIVRAGDRHEWLAPRMEGNRELAGAKVLILGYGEIGQAIARMLSGFRVEVVPVRRSGADGALGPQEWQARVGEFDWVVMAMPGTPETRGVVSADVLARMKPGAVLVNMGRADALDQGALIAALNARKLGGAILDLTDPEPLPPDHPLWDAPGAQITMHMAGLPTLASKVAAAQRFLANCEAYLSGAPLVSEVDLALGY</sequence>
<keyword evidence="7" id="KW-1185">Reference proteome</keyword>
<dbReference type="InterPro" id="IPR006140">
    <property type="entry name" value="D-isomer_DH_NAD-bd"/>
</dbReference>
<dbReference type="SUPFAM" id="SSF51735">
    <property type="entry name" value="NAD(P)-binding Rossmann-fold domains"/>
    <property type="match status" value="1"/>
</dbReference>
<keyword evidence="1 3" id="KW-0560">Oxidoreductase</keyword>
<comment type="similarity">
    <text evidence="3">Belongs to the D-isomer specific 2-hydroxyacid dehydrogenase family.</text>
</comment>
<feature type="domain" description="D-isomer specific 2-hydroxyacid dehydrogenase NAD-binding" evidence="5">
    <location>
        <begin position="107"/>
        <end position="278"/>
    </location>
</feature>
<dbReference type="Pfam" id="PF00389">
    <property type="entry name" value="2-Hacid_dh"/>
    <property type="match status" value="1"/>
</dbReference>
<dbReference type="SUPFAM" id="SSF52283">
    <property type="entry name" value="Formate/glycerate dehydrogenase catalytic domain-like"/>
    <property type="match status" value="1"/>
</dbReference>
<evidence type="ECO:0000256" key="3">
    <source>
        <dbReference type="RuleBase" id="RU003719"/>
    </source>
</evidence>
<dbReference type="InterPro" id="IPR036291">
    <property type="entry name" value="NAD(P)-bd_dom_sf"/>
</dbReference>
<dbReference type="Proteomes" id="UP001595456">
    <property type="component" value="Unassembled WGS sequence"/>
</dbReference>
<dbReference type="PANTHER" id="PTHR43333:SF1">
    <property type="entry name" value="D-ISOMER SPECIFIC 2-HYDROXYACID DEHYDROGENASE NAD-BINDING DOMAIN-CONTAINING PROTEIN"/>
    <property type="match status" value="1"/>
</dbReference>
<dbReference type="Gene3D" id="3.40.50.720">
    <property type="entry name" value="NAD(P)-binding Rossmann-like Domain"/>
    <property type="match status" value="2"/>
</dbReference>
<evidence type="ECO:0000259" key="5">
    <source>
        <dbReference type="Pfam" id="PF02826"/>
    </source>
</evidence>
<reference evidence="7" key="1">
    <citation type="journal article" date="2019" name="Int. J. Syst. Evol. Microbiol.">
        <title>The Global Catalogue of Microorganisms (GCM) 10K type strain sequencing project: providing services to taxonomists for standard genome sequencing and annotation.</title>
        <authorList>
            <consortium name="The Broad Institute Genomics Platform"/>
            <consortium name="The Broad Institute Genome Sequencing Center for Infectious Disease"/>
            <person name="Wu L."/>
            <person name="Ma J."/>
        </authorList>
    </citation>
    <scope>NUCLEOTIDE SEQUENCE [LARGE SCALE GENOMIC DNA]</scope>
    <source>
        <strain evidence="7">KCTC 52607</strain>
    </source>
</reference>
<organism evidence="6 7">
    <name type="scientific">Alteraurantiacibacter palmitatis</name>
    <dbReference type="NCBI Taxonomy" id="2054628"/>
    <lineage>
        <taxon>Bacteria</taxon>
        <taxon>Pseudomonadati</taxon>
        <taxon>Pseudomonadota</taxon>
        <taxon>Alphaproteobacteria</taxon>
        <taxon>Sphingomonadales</taxon>
        <taxon>Erythrobacteraceae</taxon>
        <taxon>Alteraurantiacibacter</taxon>
    </lineage>
</organism>
<dbReference type="Pfam" id="PF02826">
    <property type="entry name" value="2-Hacid_dh_C"/>
    <property type="match status" value="1"/>
</dbReference>